<dbReference type="GO" id="GO:0016020">
    <property type="term" value="C:membrane"/>
    <property type="evidence" value="ECO:0007669"/>
    <property type="project" value="UniProtKB-SubCell"/>
</dbReference>
<evidence type="ECO:0000256" key="1">
    <source>
        <dbReference type="ARBA" id="ARBA00004141"/>
    </source>
</evidence>
<keyword evidence="3 5" id="KW-1133">Transmembrane helix</keyword>
<organism evidence="6 7">
    <name type="scientific">Amycolatopsis bartoniae</name>
    <dbReference type="NCBI Taxonomy" id="941986"/>
    <lineage>
        <taxon>Bacteria</taxon>
        <taxon>Bacillati</taxon>
        <taxon>Actinomycetota</taxon>
        <taxon>Actinomycetes</taxon>
        <taxon>Pseudonocardiales</taxon>
        <taxon>Pseudonocardiaceae</taxon>
        <taxon>Amycolatopsis</taxon>
    </lineage>
</organism>
<keyword evidence="2 5" id="KW-0812">Transmembrane</keyword>
<dbReference type="AlphaFoldDB" id="A0A8H9J273"/>
<feature type="transmembrane region" description="Helical" evidence="5">
    <location>
        <begin position="43"/>
        <end position="64"/>
    </location>
</feature>
<keyword evidence="4 5" id="KW-0472">Membrane</keyword>
<evidence type="ECO:0000256" key="3">
    <source>
        <dbReference type="ARBA" id="ARBA00022989"/>
    </source>
</evidence>
<reference evidence="6" key="1">
    <citation type="journal article" date="2014" name="Int. J. Syst. Evol. Microbiol.">
        <title>Complete genome sequence of Corynebacterium casei LMG S-19264T (=DSM 44701T), isolated from a smear-ripened cheese.</title>
        <authorList>
            <consortium name="US DOE Joint Genome Institute (JGI-PGF)"/>
            <person name="Walter F."/>
            <person name="Albersmeier A."/>
            <person name="Kalinowski J."/>
            <person name="Ruckert C."/>
        </authorList>
    </citation>
    <scope>NUCLEOTIDE SEQUENCE</scope>
    <source>
        <strain evidence="6">CGMCC 4.7679</strain>
    </source>
</reference>
<evidence type="ECO:0000256" key="5">
    <source>
        <dbReference type="SAM" id="Phobius"/>
    </source>
</evidence>
<proteinExistence type="predicted"/>
<feature type="transmembrane region" description="Helical" evidence="5">
    <location>
        <begin position="93"/>
        <end position="114"/>
    </location>
</feature>
<dbReference type="OrthoDB" id="2629817at2"/>
<evidence type="ECO:0000256" key="2">
    <source>
        <dbReference type="ARBA" id="ARBA00022692"/>
    </source>
</evidence>
<accession>A0A8H9J273</accession>
<reference evidence="6" key="2">
    <citation type="submission" date="2020-09" db="EMBL/GenBank/DDBJ databases">
        <authorList>
            <person name="Sun Q."/>
            <person name="Zhou Y."/>
        </authorList>
    </citation>
    <scope>NUCLEOTIDE SEQUENCE</scope>
    <source>
        <strain evidence="6">CGMCC 4.7679</strain>
    </source>
</reference>
<dbReference type="InterPro" id="IPR032808">
    <property type="entry name" value="DoxX"/>
</dbReference>
<dbReference type="Pfam" id="PF13564">
    <property type="entry name" value="DoxX_2"/>
    <property type="match status" value="1"/>
</dbReference>
<protein>
    <recommendedName>
        <fullName evidence="8">DoxX family protein</fullName>
    </recommendedName>
</protein>
<comment type="caution">
    <text evidence="6">The sequence shown here is derived from an EMBL/GenBank/DDBJ whole genome shotgun (WGS) entry which is preliminary data.</text>
</comment>
<evidence type="ECO:0000256" key="4">
    <source>
        <dbReference type="ARBA" id="ARBA00023136"/>
    </source>
</evidence>
<gene>
    <name evidence="6" type="ORF">GCM10017566_72930</name>
</gene>
<comment type="subcellular location">
    <subcellularLocation>
        <location evidence="1">Membrane</location>
        <topology evidence="1">Multi-pass membrane protein</topology>
    </subcellularLocation>
</comment>
<dbReference type="EMBL" id="BNAV01000023">
    <property type="protein sequence ID" value="GHF88615.1"/>
    <property type="molecule type" value="Genomic_DNA"/>
</dbReference>
<evidence type="ECO:0008006" key="8">
    <source>
        <dbReference type="Google" id="ProtNLM"/>
    </source>
</evidence>
<feature type="transmembrane region" description="Helical" evidence="5">
    <location>
        <begin position="69"/>
        <end position="87"/>
    </location>
</feature>
<sequence length="116" mass="11985">MLLAYVIVAAVLSLALVVSGAGKLRRAQQIVDSLTGIGVPLRLFPFLAACEFAGAAGLIAGIWWAPLGIAAAIGVVLYFLLAVGAHVRKKDLAGMPPATFLLFLAAAALVLRFLSL</sequence>
<name>A0A8H9J273_9PSEU</name>
<keyword evidence="7" id="KW-1185">Reference proteome</keyword>
<dbReference type="RefSeq" id="WP_145934491.1">
    <property type="nucleotide sequence ID" value="NZ_BNAV01000023.1"/>
</dbReference>
<evidence type="ECO:0000313" key="7">
    <source>
        <dbReference type="Proteomes" id="UP000658656"/>
    </source>
</evidence>
<dbReference type="Proteomes" id="UP000658656">
    <property type="component" value="Unassembled WGS sequence"/>
</dbReference>
<evidence type="ECO:0000313" key="6">
    <source>
        <dbReference type="EMBL" id="GHF88615.1"/>
    </source>
</evidence>